<dbReference type="EMBL" id="CP054212">
    <property type="protein sequence ID" value="QKJ85134.1"/>
    <property type="molecule type" value="Genomic_DNA"/>
</dbReference>
<keyword evidence="2" id="KW-1185">Reference proteome</keyword>
<name>A0A6M8U6K4_9GAMM</name>
<protein>
    <submittedName>
        <fullName evidence="1">Uncharacterized protein</fullName>
    </submittedName>
</protein>
<dbReference type="KEGG" id="pmak:PMPD1_0151"/>
<proteinExistence type="predicted"/>
<evidence type="ECO:0000313" key="1">
    <source>
        <dbReference type="EMBL" id="QKJ85134.1"/>
    </source>
</evidence>
<gene>
    <name evidence="1" type="ORF">PMPD1_0151</name>
</gene>
<reference evidence="1 2" key="1">
    <citation type="submission" date="2020-06" db="EMBL/GenBank/DDBJ databases">
        <title>Genome sequence of Paramixta manurensis strain PD-1.</title>
        <authorList>
            <person name="Lee C.W."/>
            <person name="Kim J."/>
        </authorList>
    </citation>
    <scope>NUCLEOTIDE SEQUENCE [LARGE SCALE GENOMIC DNA]</scope>
    <source>
        <strain evidence="1 2">PD-1</strain>
    </source>
</reference>
<organism evidence="1 2">
    <name type="scientific">Paramixta manurensis</name>
    <dbReference type="NCBI Taxonomy" id="2740817"/>
    <lineage>
        <taxon>Bacteria</taxon>
        <taxon>Pseudomonadati</taxon>
        <taxon>Pseudomonadota</taxon>
        <taxon>Gammaproteobacteria</taxon>
        <taxon>Enterobacterales</taxon>
        <taxon>Erwiniaceae</taxon>
        <taxon>Paramixta</taxon>
    </lineage>
</organism>
<dbReference type="RefSeq" id="WP_173632253.1">
    <property type="nucleotide sequence ID" value="NZ_CP054212.1"/>
</dbReference>
<accession>A0A6M8U6K4</accession>
<dbReference type="Proteomes" id="UP000505325">
    <property type="component" value="Chromosome"/>
</dbReference>
<evidence type="ECO:0000313" key="2">
    <source>
        <dbReference type="Proteomes" id="UP000505325"/>
    </source>
</evidence>
<sequence>MEIIGDNTCVTSLSLSLSLSLKGKAVYYRGGPHKYWLEFQFVDENTNLVLNGIGTDPRSHSMAHCYLPYLQKCPGGNG</sequence>
<dbReference type="AlphaFoldDB" id="A0A6M8U6K4"/>